<gene>
    <name evidence="1" type="ORF">B5F11_18495</name>
</gene>
<evidence type="ECO:0000313" key="2">
    <source>
        <dbReference type="Proteomes" id="UP000196386"/>
    </source>
</evidence>
<dbReference type="EMBL" id="NFKP01000035">
    <property type="protein sequence ID" value="OUP67383.1"/>
    <property type="molecule type" value="Genomic_DNA"/>
</dbReference>
<evidence type="ECO:0008006" key="3">
    <source>
        <dbReference type="Google" id="ProtNLM"/>
    </source>
</evidence>
<evidence type="ECO:0000313" key="1">
    <source>
        <dbReference type="EMBL" id="OUP67383.1"/>
    </source>
</evidence>
<name>A0A1Y4MNI7_9FIRM</name>
<dbReference type="RefSeq" id="WP_087303254.1">
    <property type="nucleotide sequence ID" value="NZ_NFKP01000035.1"/>
</dbReference>
<organism evidence="1 2">
    <name type="scientific">Anaerotruncus colihominis</name>
    <dbReference type="NCBI Taxonomy" id="169435"/>
    <lineage>
        <taxon>Bacteria</taxon>
        <taxon>Bacillati</taxon>
        <taxon>Bacillota</taxon>
        <taxon>Clostridia</taxon>
        <taxon>Eubacteriales</taxon>
        <taxon>Oscillospiraceae</taxon>
        <taxon>Anaerotruncus</taxon>
    </lineage>
</organism>
<dbReference type="Proteomes" id="UP000196386">
    <property type="component" value="Unassembled WGS sequence"/>
</dbReference>
<accession>A0A1Y4MNI7</accession>
<dbReference type="AlphaFoldDB" id="A0A1Y4MNI7"/>
<comment type="caution">
    <text evidence="1">The sequence shown here is derived from an EMBL/GenBank/DDBJ whole genome shotgun (WGS) entry which is preliminary data.</text>
</comment>
<sequence>MSDGYDMKAWIGQRLDSIRDLDEKILLREVLEEVFTGLYDETERKYKALEDRVRSELAFEQNRYVVYTGLLEQERLDGSHPYLFPLVPEDLELPKTLDELQAAIAKGRPLLATAFLKADYLLCRTLAQETRTWPGSLLTSEGEFSIRVRLTPAVRHLSRVEALYRLFLFHQLQWVTVNAPYLFKLFDMELIDGTQLPFQKPARITGIRLDCGQYTEYLRYGLIPVWNIQSRRLKGEDFPVPAMDKVNYEYRFDLSEEGEEHGYLVEQGAEIIAARRESGSLVVTSPKDKGLEWTLCKVWQRKDYSIDVMEYPIVSNRQRDSFAGRLAAHYGVVIKTRAELERLIHSYEAAEGLRFLEYRIVDGKVDGETYEPNRFIHDEIRSGAYTKTMLLRFSALQRGDYLARDRMSYLTAQIQLAYPEYYCTGVLE</sequence>
<proteinExistence type="predicted"/>
<reference evidence="2" key="1">
    <citation type="submission" date="2017-04" db="EMBL/GenBank/DDBJ databases">
        <title>Function of individual gut microbiota members based on whole genome sequencing of pure cultures obtained from chicken caecum.</title>
        <authorList>
            <person name="Medvecky M."/>
            <person name="Cejkova D."/>
            <person name="Polansky O."/>
            <person name="Karasova D."/>
            <person name="Kubasova T."/>
            <person name="Cizek A."/>
            <person name="Rychlik I."/>
        </authorList>
    </citation>
    <scope>NUCLEOTIDE SEQUENCE [LARGE SCALE GENOMIC DNA]</scope>
    <source>
        <strain evidence="2">An175</strain>
    </source>
</reference>
<protein>
    <recommendedName>
        <fullName evidence="3">Normocyte-binding protein</fullName>
    </recommendedName>
</protein>